<dbReference type="AlphaFoldDB" id="U6KLJ6"/>
<dbReference type="PANTHER" id="PTHR46007">
    <property type="entry name" value="MEDIATOR OF RNA POLYMERASE II TRANSCRIPTION SUBUNIT 12"/>
    <property type="match status" value="1"/>
</dbReference>
<dbReference type="InterPro" id="IPR051647">
    <property type="entry name" value="Mediator_comp_sub12"/>
</dbReference>
<evidence type="ECO:0000313" key="2">
    <source>
        <dbReference type="EMBL" id="CDJ38947.1"/>
    </source>
</evidence>
<accession>U6KLJ6</accession>
<sequence>MPEPVRFRIEPTTVGDGRLLRFLTEQQPPQPSWEAPPTRPLPPQQLLEQQQQDQEQQERALSADGGSAGAAAAADGTSEAAAPASAASARTAAAAAAAAAVASGKDKGERQQLRSWLAAAAAVDLVGPPLDLLQQSGAFLMAVDELQQQQQQQQNLLLRNEAVWAAAIARRDKAAQKLAAGSMTADMLLGTLHAAPGERFLTLLPAVDQPREQKQQQLQLQEQQQQLLIGLQQRHERAEKLQAALASCIRELKGPHGAPASAQWLQLLQLLHLQQWETVKKQYHALEFEVVDGNYPYRSEVYVHLMHVASTCWGPTPDARTALPLPPPPPFQEHFALLSVAEPPEDADHRQEQQQQQQQQQQIRLQLEFPSPVGPLIEGRSLLHCRAALLMPFPELQHRRLQQQHNCCCCCSQRGAAAAAACGAFWAEREARGAAAAAATAEAATSNLHGSTCLPELSELRMPLADKSSSSNNSEVAAAAAEVHQYLEGAQWVLADLAAAHVLSAQLLQQQQEGSLTVARRHRGSSSSSNSWCGTTCGSSCLSVETLRVSSDRVELLIRNVPVYSQQQQQHEQQQQQEPAGCHTHDFTITISYVPSVSPDSDSSATERNSNDTTSSSYGINSCSSSSTGCCGCSRLLLQQFERVVVLSLRQLFLDTWAAEAFAAPAAAADGIPKSPALRLLQQQLKRKLRLPPAEQQQPQQLSGLRGTCLLQNFLRWLLEAMELLLLPPQ</sequence>
<gene>
    <name evidence="2" type="ORF">ETH_00029030</name>
</gene>
<proteinExistence type="predicted"/>
<organism evidence="2 3">
    <name type="scientific">Eimeria tenella</name>
    <name type="common">Coccidian parasite</name>
    <dbReference type="NCBI Taxonomy" id="5802"/>
    <lineage>
        <taxon>Eukaryota</taxon>
        <taxon>Sar</taxon>
        <taxon>Alveolata</taxon>
        <taxon>Apicomplexa</taxon>
        <taxon>Conoidasida</taxon>
        <taxon>Coccidia</taxon>
        <taxon>Eucoccidiorida</taxon>
        <taxon>Eimeriorina</taxon>
        <taxon>Eimeriidae</taxon>
        <taxon>Eimeria</taxon>
    </lineage>
</organism>
<dbReference type="VEuPathDB" id="ToxoDB:ETH_00029030"/>
<dbReference type="EMBL" id="HG674134">
    <property type="protein sequence ID" value="CDJ38947.1"/>
    <property type="molecule type" value="Genomic_DNA"/>
</dbReference>
<dbReference type="RefSeq" id="XP_013229702.1">
    <property type="nucleotide sequence ID" value="XM_013374248.1"/>
</dbReference>
<dbReference type="GO" id="GO:0003713">
    <property type="term" value="F:transcription coactivator activity"/>
    <property type="evidence" value="ECO:0007669"/>
    <property type="project" value="TreeGrafter"/>
</dbReference>
<dbReference type="OMA" id="QHNCCCC"/>
<feature type="compositionally biased region" description="Low complexity" evidence="1">
    <location>
        <begin position="613"/>
        <end position="624"/>
    </location>
</feature>
<dbReference type="VEuPathDB" id="ToxoDB:ETH2_1320800"/>
<dbReference type="PANTHER" id="PTHR46007:SF8">
    <property type="entry name" value="C2H2-TYPE DOMAIN-CONTAINING PROTEIN"/>
    <property type="match status" value="1"/>
</dbReference>
<keyword evidence="3" id="KW-1185">Reference proteome</keyword>
<feature type="compositionally biased region" description="Low complexity" evidence="1">
    <location>
        <begin position="595"/>
        <end position="604"/>
    </location>
</feature>
<protein>
    <submittedName>
        <fullName evidence="2">Uncharacterized protein</fullName>
    </submittedName>
</protein>
<evidence type="ECO:0000313" key="3">
    <source>
        <dbReference type="Proteomes" id="UP000030747"/>
    </source>
</evidence>
<evidence type="ECO:0000256" key="1">
    <source>
        <dbReference type="SAM" id="MobiDB-lite"/>
    </source>
</evidence>
<reference evidence="2" key="2">
    <citation type="submission" date="2013-10" db="EMBL/GenBank/DDBJ databases">
        <authorList>
            <person name="Aslett M."/>
        </authorList>
    </citation>
    <scope>NUCLEOTIDE SEQUENCE [LARGE SCALE GENOMIC DNA]</scope>
    <source>
        <strain evidence="2">Houghton</strain>
    </source>
</reference>
<feature type="compositionally biased region" description="Low complexity" evidence="1">
    <location>
        <begin position="44"/>
        <end position="75"/>
    </location>
</feature>
<feature type="region of interest" description="Disordered" evidence="1">
    <location>
        <begin position="1"/>
        <end position="75"/>
    </location>
</feature>
<dbReference type="GeneID" id="25254899"/>
<name>U6KLJ6_EIMTE</name>
<dbReference type="Proteomes" id="UP000030747">
    <property type="component" value="Unassembled WGS sequence"/>
</dbReference>
<dbReference type="GO" id="GO:0045944">
    <property type="term" value="P:positive regulation of transcription by RNA polymerase II"/>
    <property type="evidence" value="ECO:0007669"/>
    <property type="project" value="TreeGrafter"/>
</dbReference>
<reference evidence="2" key="1">
    <citation type="submission" date="2013-10" db="EMBL/GenBank/DDBJ databases">
        <title>Genomic analysis of the causative agents of coccidiosis in chickens.</title>
        <authorList>
            <person name="Reid A.J."/>
            <person name="Blake D."/>
            <person name="Billington K."/>
            <person name="Browne H."/>
            <person name="Dunn M."/>
            <person name="Hung S."/>
            <person name="Kawahara F."/>
            <person name="Miranda-Saavedra D."/>
            <person name="Mourier T."/>
            <person name="Nagra H."/>
            <person name="Otto T.D."/>
            <person name="Rawlings N."/>
            <person name="Sanchez A."/>
            <person name="Sanders M."/>
            <person name="Subramaniam C."/>
            <person name="Tay Y."/>
            <person name="Dear P."/>
            <person name="Doerig C."/>
            <person name="Gruber A."/>
            <person name="Parkinson J."/>
            <person name="Shirley M."/>
            <person name="Wan K.L."/>
            <person name="Berriman M."/>
            <person name="Tomley F."/>
            <person name="Pain A."/>
        </authorList>
    </citation>
    <scope>NUCLEOTIDE SEQUENCE [LARGE SCALE GENOMIC DNA]</scope>
    <source>
        <strain evidence="2">Houghton</strain>
    </source>
</reference>
<dbReference type="GO" id="GO:0016592">
    <property type="term" value="C:mediator complex"/>
    <property type="evidence" value="ECO:0007669"/>
    <property type="project" value="TreeGrafter"/>
</dbReference>
<dbReference type="OrthoDB" id="347521at2759"/>
<feature type="region of interest" description="Disordered" evidence="1">
    <location>
        <begin position="595"/>
        <end position="624"/>
    </location>
</feature>